<sequence>MYHLSPSTISLNPVFPGHYPATPAKPRPQDLHYEGDNGDAQAAYTDNEGDASAYSDDSCTSDSEDIEEFSPEADSLFLSSEGCSIISSIQPHSTVESLVEQDASSSRSTISDASTINRPRPSVLDHTAASSVNFKMSDLPSIRSEVSTTFSGDETMGTSQLHNQAHFPSSLSLDVDLVGLPPPQASGRGVFIDGDNSHYYGIDLSCLSQPDGTNAWTLSLGAGSPFPSISTSDATPQSGLSSTFSSPNVSTSTQTTHEAFEASSRGSSPSLSLDYYGMDSTLPTPAYRTDAHFEREDSDYGEPSPPYEPSSLILESVPYSQHVPGPAMADEPKRHFKEVIGDVRKFGSKLKKIWKARPQLVLSQFKTKTAPISSDVQLVEPRIETLPTTPTYASVPVRRSLDGPRGDYSWRTPPGLAQLVEEEEEDLVAEEAEAEEATPRIAESRRKLFKPPTMAEIKHVRRRTLPATPSPVEDPASSGRTSPIINISQRRPRPRSLVFTTSAAESSRTPLDTSYASSTRSTRYDSGQLQYPEVLGEGSPVVDVASARRRKRWSTPFSFLSRS</sequence>
<dbReference type="EMBL" id="JACGCI010000001">
    <property type="protein sequence ID" value="KAF6766003.1"/>
    <property type="molecule type" value="Genomic_DNA"/>
</dbReference>
<evidence type="ECO:0000256" key="1">
    <source>
        <dbReference type="SAM" id="MobiDB-lite"/>
    </source>
</evidence>
<evidence type="ECO:0000313" key="2">
    <source>
        <dbReference type="EMBL" id="KAF6766003.1"/>
    </source>
</evidence>
<gene>
    <name evidence="2" type="ORF">DFP72DRAFT_1057197</name>
</gene>
<accession>A0A8H6IIC6</accession>
<dbReference type="Proteomes" id="UP000521943">
    <property type="component" value="Unassembled WGS sequence"/>
</dbReference>
<dbReference type="AlphaFoldDB" id="A0A8H6IIC6"/>
<feature type="compositionally biased region" description="Low complexity" evidence="1">
    <location>
        <begin position="512"/>
        <end position="526"/>
    </location>
</feature>
<protein>
    <submittedName>
        <fullName evidence="2">Uncharacterized protein</fullName>
    </submittedName>
</protein>
<feature type="compositionally biased region" description="Polar residues" evidence="1">
    <location>
        <begin position="229"/>
        <end position="240"/>
    </location>
</feature>
<feature type="region of interest" description="Disordered" evidence="1">
    <location>
        <begin position="456"/>
        <end position="529"/>
    </location>
</feature>
<feature type="compositionally biased region" description="Low complexity" evidence="1">
    <location>
        <begin position="241"/>
        <end position="253"/>
    </location>
</feature>
<dbReference type="OrthoDB" id="3071151at2759"/>
<feature type="compositionally biased region" description="Polar residues" evidence="1">
    <location>
        <begin position="478"/>
        <end position="489"/>
    </location>
</feature>
<organism evidence="2 3">
    <name type="scientific">Ephemerocybe angulata</name>
    <dbReference type="NCBI Taxonomy" id="980116"/>
    <lineage>
        <taxon>Eukaryota</taxon>
        <taxon>Fungi</taxon>
        <taxon>Dikarya</taxon>
        <taxon>Basidiomycota</taxon>
        <taxon>Agaricomycotina</taxon>
        <taxon>Agaricomycetes</taxon>
        <taxon>Agaricomycetidae</taxon>
        <taxon>Agaricales</taxon>
        <taxon>Agaricineae</taxon>
        <taxon>Psathyrellaceae</taxon>
        <taxon>Ephemerocybe</taxon>
    </lineage>
</organism>
<feature type="region of interest" description="Disordered" evidence="1">
    <location>
        <begin position="229"/>
        <end position="268"/>
    </location>
</feature>
<keyword evidence="3" id="KW-1185">Reference proteome</keyword>
<feature type="region of interest" description="Disordered" evidence="1">
    <location>
        <begin position="1"/>
        <end position="65"/>
    </location>
</feature>
<proteinExistence type="predicted"/>
<evidence type="ECO:0000313" key="3">
    <source>
        <dbReference type="Proteomes" id="UP000521943"/>
    </source>
</evidence>
<name>A0A8H6IIC6_9AGAR</name>
<reference evidence="2 3" key="1">
    <citation type="submission" date="2020-07" db="EMBL/GenBank/DDBJ databases">
        <title>Comparative genomics of pyrophilous fungi reveals a link between fire events and developmental genes.</title>
        <authorList>
            <consortium name="DOE Joint Genome Institute"/>
            <person name="Steindorff A.S."/>
            <person name="Carver A."/>
            <person name="Calhoun S."/>
            <person name="Stillman K."/>
            <person name="Liu H."/>
            <person name="Lipzen A."/>
            <person name="Pangilinan J."/>
            <person name="Labutti K."/>
            <person name="Bruns T.D."/>
            <person name="Grigoriev I.V."/>
        </authorList>
    </citation>
    <scope>NUCLEOTIDE SEQUENCE [LARGE SCALE GENOMIC DNA]</scope>
    <source>
        <strain evidence="2 3">CBS 144469</strain>
    </source>
</reference>
<comment type="caution">
    <text evidence="2">The sequence shown here is derived from an EMBL/GenBank/DDBJ whole genome shotgun (WGS) entry which is preliminary data.</text>
</comment>
<feature type="compositionally biased region" description="Polar residues" evidence="1">
    <location>
        <begin position="1"/>
        <end position="11"/>
    </location>
</feature>
<feature type="compositionally biased region" description="Polar residues" evidence="1">
    <location>
        <begin position="498"/>
        <end position="511"/>
    </location>
</feature>